<dbReference type="Proteomes" id="UP000260780">
    <property type="component" value="Unassembled WGS sequence"/>
</dbReference>
<evidence type="ECO:0000313" key="8">
    <source>
        <dbReference type="Proteomes" id="UP000260862"/>
    </source>
</evidence>
<evidence type="ECO:0000313" key="4">
    <source>
        <dbReference type="EMBL" id="RGS06145.1"/>
    </source>
</evidence>
<keyword evidence="1" id="KW-1133">Transmembrane helix</keyword>
<keyword evidence="8" id="KW-1185">Reference proteome</keyword>
<evidence type="ECO:0000313" key="7">
    <source>
        <dbReference type="Proteomes" id="UP000260780"/>
    </source>
</evidence>
<dbReference type="EMBL" id="QSTF01000071">
    <property type="protein sequence ID" value="RGM34306.1"/>
    <property type="molecule type" value="Genomic_DNA"/>
</dbReference>
<evidence type="ECO:0000313" key="6">
    <source>
        <dbReference type="EMBL" id="RHM96801.1"/>
    </source>
</evidence>
<gene>
    <name evidence="5" type="ORF">DW653_03425</name>
    <name evidence="4" type="ORF">DWY14_10770</name>
    <name evidence="6" type="ORF">DWZ34_08390</name>
    <name evidence="3" type="ORF">DXC17_16605</name>
    <name evidence="2" type="ORF">DXD04_05630</name>
</gene>
<evidence type="ECO:0000313" key="2">
    <source>
        <dbReference type="EMBL" id="RGK56805.1"/>
    </source>
</evidence>
<organism evidence="2 8">
    <name type="scientific">Phocaeicola plebeius</name>
    <dbReference type="NCBI Taxonomy" id="310297"/>
    <lineage>
        <taxon>Bacteria</taxon>
        <taxon>Pseudomonadati</taxon>
        <taxon>Bacteroidota</taxon>
        <taxon>Bacteroidia</taxon>
        <taxon>Bacteroidales</taxon>
        <taxon>Bacteroidaceae</taxon>
        <taxon>Phocaeicola</taxon>
    </lineage>
</organism>
<sequence>MPVLRLSPEEMAVAIAGMLDEIKENPEESRYLCQTFWNKLWYDISSMDERASEEEVSYAIIVTMALLVVCLLLVDNVRHRTLALDLICVIQEHTSMQDLEQIQRQMNKFVWRMGEHRLKERMEQYWQSDMFLSDAIYEVLHKDGLEQQEIKPGKSHFRIAKKHKTNFAKILSAMFELRMFEDENGQIASNKQKLIEELGVFFDADYKNLSQLLNASKQNDNYIEIFEKMMEKAKKYDVK</sequence>
<dbReference type="EMBL" id="QRHQ01000003">
    <property type="protein sequence ID" value="RHF92806.1"/>
    <property type="molecule type" value="Genomic_DNA"/>
</dbReference>
<evidence type="ECO:0000313" key="3">
    <source>
        <dbReference type="EMBL" id="RGM34306.1"/>
    </source>
</evidence>
<evidence type="ECO:0000313" key="11">
    <source>
        <dbReference type="Proteomes" id="UP000285750"/>
    </source>
</evidence>
<dbReference type="Proteomes" id="UP000285750">
    <property type="component" value="Unassembled WGS sequence"/>
</dbReference>
<protein>
    <submittedName>
        <fullName evidence="2">Uncharacterized protein</fullName>
    </submittedName>
</protein>
<dbReference type="EMBL" id="QSQT01000008">
    <property type="protein sequence ID" value="RGK56805.1"/>
    <property type="molecule type" value="Genomic_DNA"/>
</dbReference>
<dbReference type="AlphaFoldDB" id="A0A3E4N407"/>
<proteinExistence type="predicted"/>
<dbReference type="Proteomes" id="UP000285109">
    <property type="component" value="Unassembled WGS sequence"/>
</dbReference>
<keyword evidence="1" id="KW-0812">Transmembrane</keyword>
<evidence type="ECO:0000313" key="10">
    <source>
        <dbReference type="Proteomes" id="UP000285109"/>
    </source>
</evidence>
<name>A0A3E4N407_9BACT</name>
<reference evidence="7 8" key="1">
    <citation type="submission" date="2018-08" db="EMBL/GenBank/DDBJ databases">
        <title>A genome reference for cultivated species of the human gut microbiota.</title>
        <authorList>
            <person name="Zou Y."/>
            <person name="Xue W."/>
            <person name="Luo G."/>
        </authorList>
    </citation>
    <scope>NUCLEOTIDE SEQUENCE [LARGE SCALE GENOMIC DNA]</scope>
    <source>
        <strain evidence="4 11">AF24-16AC</strain>
        <strain evidence="6 10">AF31-28B-AC</strain>
        <strain evidence="5 9">AM23-23</strain>
        <strain evidence="3 7">OM08-14</strain>
        <strain evidence="2 8">TF10-3AC</strain>
    </source>
</reference>
<dbReference type="EMBL" id="QRUY01000023">
    <property type="protein sequence ID" value="RGS06145.1"/>
    <property type="molecule type" value="Genomic_DNA"/>
</dbReference>
<feature type="transmembrane region" description="Helical" evidence="1">
    <location>
        <begin position="56"/>
        <end position="74"/>
    </location>
</feature>
<dbReference type="Proteomes" id="UP000260862">
    <property type="component" value="Unassembled WGS sequence"/>
</dbReference>
<evidence type="ECO:0000256" key="1">
    <source>
        <dbReference type="SAM" id="Phobius"/>
    </source>
</evidence>
<evidence type="ECO:0000313" key="5">
    <source>
        <dbReference type="EMBL" id="RHF92806.1"/>
    </source>
</evidence>
<dbReference type="EMBL" id="QRQK01000014">
    <property type="protein sequence ID" value="RHM96801.1"/>
    <property type="molecule type" value="Genomic_DNA"/>
</dbReference>
<accession>A0A3E4N407</accession>
<keyword evidence="1" id="KW-0472">Membrane</keyword>
<comment type="caution">
    <text evidence="2">The sequence shown here is derived from an EMBL/GenBank/DDBJ whole genome shotgun (WGS) entry which is preliminary data.</text>
</comment>
<evidence type="ECO:0000313" key="9">
    <source>
        <dbReference type="Proteomes" id="UP000283485"/>
    </source>
</evidence>
<dbReference type="Proteomes" id="UP000283485">
    <property type="component" value="Unassembled WGS sequence"/>
</dbReference>